<dbReference type="EMBL" id="FOJN01000001">
    <property type="protein sequence ID" value="SFA39929.1"/>
    <property type="molecule type" value="Genomic_DNA"/>
</dbReference>
<protein>
    <submittedName>
        <fullName evidence="1">Uncharacterized protein</fullName>
    </submittedName>
</protein>
<sequence length="39" mass="4400">MRRTFPKSASGHFTSQKYLAVTPMPNYITVIRAVGVMRS</sequence>
<reference evidence="1 2" key="1">
    <citation type="submission" date="2016-10" db="EMBL/GenBank/DDBJ databases">
        <authorList>
            <person name="de Groot N.N."/>
        </authorList>
    </citation>
    <scope>NUCLEOTIDE SEQUENCE [LARGE SCALE GENOMIC DNA]</scope>
    <source>
        <strain evidence="1 2">DSM 44908</strain>
    </source>
</reference>
<dbReference type="AlphaFoldDB" id="A0A1I0SK93"/>
<gene>
    <name evidence="1" type="ORF">SAMN05444374_101390</name>
</gene>
<proteinExistence type="predicted"/>
<dbReference type="Proteomes" id="UP000182054">
    <property type="component" value="Unassembled WGS sequence"/>
</dbReference>
<name>A0A1I0SK93_9NOCA</name>
<evidence type="ECO:0000313" key="1">
    <source>
        <dbReference type="EMBL" id="SFA39929.1"/>
    </source>
</evidence>
<evidence type="ECO:0000313" key="2">
    <source>
        <dbReference type="Proteomes" id="UP000182054"/>
    </source>
</evidence>
<accession>A0A1I0SK93</accession>
<organism evidence="1 2">
    <name type="scientific">Rhodococcoides kroppenstedtii</name>
    <dbReference type="NCBI Taxonomy" id="293050"/>
    <lineage>
        <taxon>Bacteria</taxon>
        <taxon>Bacillati</taxon>
        <taxon>Actinomycetota</taxon>
        <taxon>Actinomycetes</taxon>
        <taxon>Mycobacteriales</taxon>
        <taxon>Nocardiaceae</taxon>
        <taxon>Rhodococcoides</taxon>
    </lineage>
</organism>